<feature type="transmembrane region" description="Helical" evidence="5">
    <location>
        <begin position="342"/>
        <end position="361"/>
    </location>
</feature>
<dbReference type="InterPro" id="IPR020846">
    <property type="entry name" value="MFS_dom"/>
</dbReference>
<feature type="transmembrane region" description="Helical" evidence="5">
    <location>
        <begin position="162"/>
        <end position="183"/>
    </location>
</feature>
<dbReference type="SUPFAM" id="SSF103473">
    <property type="entry name" value="MFS general substrate transporter"/>
    <property type="match status" value="1"/>
</dbReference>
<dbReference type="Pfam" id="PF07690">
    <property type="entry name" value="MFS_1"/>
    <property type="match status" value="1"/>
</dbReference>
<evidence type="ECO:0000256" key="3">
    <source>
        <dbReference type="ARBA" id="ARBA00022989"/>
    </source>
</evidence>
<dbReference type="CDD" id="cd17323">
    <property type="entry name" value="MFS_Tpo1_MDR_like"/>
    <property type="match status" value="1"/>
</dbReference>
<keyword evidence="3 5" id="KW-1133">Transmembrane helix</keyword>
<protein>
    <recommendedName>
        <fullName evidence="6">Major facilitator superfamily (MFS) profile domain-containing protein</fullName>
    </recommendedName>
</protein>
<proteinExistence type="predicted"/>
<dbReference type="Gene3D" id="1.20.1250.20">
    <property type="entry name" value="MFS general substrate transporter like domains"/>
    <property type="match status" value="1"/>
</dbReference>
<dbReference type="PROSITE" id="PS50850">
    <property type="entry name" value="MFS"/>
    <property type="match status" value="1"/>
</dbReference>
<dbReference type="InterPro" id="IPR036291">
    <property type="entry name" value="NAD(P)-bd_dom_sf"/>
</dbReference>
<evidence type="ECO:0000256" key="5">
    <source>
        <dbReference type="SAM" id="Phobius"/>
    </source>
</evidence>
<organism evidence="7 8">
    <name type="scientific">Scytalidium lignicola</name>
    <name type="common">Hyphomycete</name>
    <dbReference type="NCBI Taxonomy" id="5539"/>
    <lineage>
        <taxon>Eukaryota</taxon>
        <taxon>Fungi</taxon>
        <taxon>Dikarya</taxon>
        <taxon>Ascomycota</taxon>
        <taxon>Pezizomycotina</taxon>
        <taxon>Leotiomycetes</taxon>
        <taxon>Leotiomycetes incertae sedis</taxon>
        <taxon>Scytalidium</taxon>
    </lineage>
</organism>
<evidence type="ECO:0000313" key="7">
    <source>
        <dbReference type="EMBL" id="RFU26590.1"/>
    </source>
</evidence>
<keyword evidence="4 5" id="KW-0472">Membrane</keyword>
<keyword evidence="2 5" id="KW-0812">Transmembrane</keyword>
<dbReference type="Gene3D" id="3.30.360.10">
    <property type="entry name" value="Dihydrodipicolinate Reductase, domain 2"/>
    <property type="match status" value="1"/>
</dbReference>
<dbReference type="AlphaFoldDB" id="A0A3E2GZK2"/>
<evidence type="ECO:0000313" key="8">
    <source>
        <dbReference type="Proteomes" id="UP000258309"/>
    </source>
</evidence>
<evidence type="ECO:0000256" key="2">
    <source>
        <dbReference type="ARBA" id="ARBA00022692"/>
    </source>
</evidence>
<dbReference type="Proteomes" id="UP000258309">
    <property type="component" value="Unassembled WGS sequence"/>
</dbReference>
<dbReference type="InterPro" id="IPR055080">
    <property type="entry name" value="Gal80p-like_C"/>
</dbReference>
<feature type="transmembrane region" description="Helical" evidence="5">
    <location>
        <begin position="189"/>
        <end position="209"/>
    </location>
</feature>
<dbReference type="InterPro" id="IPR011701">
    <property type="entry name" value="MFS"/>
</dbReference>
<evidence type="ECO:0000256" key="1">
    <source>
        <dbReference type="ARBA" id="ARBA00004141"/>
    </source>
</evidence>
<reference evidence="7 8" key="1">
    <citation type="submission" date="2018-05" db="EMBL/GenBank/DDBJ databases">
        <title>Draft genome sequence of Scytalidium lignicola DSM 105466, a ubiquitous saprotrophic fungus.</title>
        <authorList>
            <person name="Buettner E."/>
            <person name="Gebauer A.M."/>
            <person name="Hofrichter M."/>
            <person name="Liers C."/>
            <person name="Kellner H."/>
        </authorList>
    </citation>
    <scope>NUCLEOTIDE SEQUENCE [LARGE SCALE GENOMIC DNA]</scope>
    <source>
        <strain evidence="7 8">DSM 105466</strain>
    </source>
</reference>
<feature type="domain" description="Major facilitator superfamily (MFS) profile" evidence="6">
    <location>
        <begin position="1"/>
        <end position="475"/>
    </location>
</feature>
<comment type="caution">
    <text evidence="7">The sequence shown here is derived from an EMBL/GenBank/DDBJ whole genome shotgun (WGS) entry which is preliminary data.</text>
</comment>
<feature type="transmembrane region" description="Helical" evidence="5">
    <location>
        <begin position="299"/>
        <end position="318"/>
    </location>
</feature>
<dbReference type="PANTHER" id="PTHR23502">
    <property type="entry name" value="MAJOR FACILITATOR SUPERFAMILY"/>
    <property type="match status" value="1"/>
</dbReference>
<dbReference type="OrthoDB" id="3357846at2759"/>
<evidence type="ECO:0000259" key="6">
    <source>
        <dbReference type="PROSITE" id="PS50850"/>
    </source>
</evidence>
<evidence type="ECO:0000256" key="4">
    <source>
        <dbReference type="ARBA" id="ARBA00023136"/>
    </source>
</evidence>
<feature type="transmembrane region" description="Helical" evidence="5">
    <location>
        <begin position="252"/>
        <end position="279"/>
    </location>
</feature>
<name>A0A3E2GZK2_SCYLI</name>
<dbReference type="GO" id="GO:0005886">
    <property type="term" value="C:plasma membrane"/>
    <property type="evidence" value="ECO:0007669"/>
    <property type="project" value="TreeGrafter"/>
</dbReference>
<dbReference type="EMBL" id="NCSJ02000253">
    <property type="protein sequence ID" value="RFU26590.1"/>
    <property type="molecule type" value="Genomic_DNA"/>
</dbReference>
<dbReference type="STRING" id="5539.A0A3E2GZK2"/>
<feature type="non-terminal residue" evidence="7">
    <location>
        <position position="682"/>
    </location>
</feature>
<sequence>MSAVDDVCAVEEGKANALLSDSSALASASALPAAEPLQELDWVGPQDPDNPLNCVAIDDVSRHFGLSQVVATIPLTLYVLGQALGPSVAAPVSETYGRKAVFTLTTPISLAFTLGAGFSRNIATLCILRFFAGTFGSTSLSVGNGTITDVILPAHRSVVNGAFNLAPFLGTALGPMVGGFAVQKMGWRWSMWLILLLSSPAWVGSLFMSETYKKIILQKREKKRGIPIHPKDGGNSIATIGKFLKMTILRPVYMLAMEPIVLCFSIYVAFNFSILFSFFDAFPIVFGGVYGFNTGETGLAFIGVAIGVCVAFFIKQLIDRLTYQRLLRERLSKEQLPPETRLYSAMFGSFLIPLGLFWFGWSSKPEIHWICPIIATGCFACGNFLVFTSCMLYLIDTYGRALGASATGANGILSKPNIIVTAVLGSSKAAAETAIVTHSLPVSVRAYGSPEELSKDESVDLVVVGVPARYIPRSSFLSREIVEAAHAKGLRTAVDIQGRFAKLVQRVAEVVQSGRIGSILSTSVVGGVPTGGAGPEKVGLKYNLDKDSGATILDVHLGQFLECLTQVLGPLKCVNSLVRTMRPTTDLVDAKSGEILEKGVEKSAPDQIVVQGELTSGGIVSVHMHGGPSTGSARWFILGEKGEIDISAPVLIPWISTPFPWKVVIKDKDGVAEEIIKEDEPG</sequence>
<comment type="subcellular location">
    <subcellularLocation>
        <location evidence="1">Membrane</location>
        <topology evidence="1">Multi-pass membrane protein</topology>
    </subcellularLocation>
</comment>
<gene>
    <name evidence="7" type="ORF">B7463_g9747</name>
</gene>
<feature type="non-terminal residue" evidence="7">
    <location>
        <position position="1"/>
    </location>
</feature>
<accession>A0A3E2GZK2</accession>
<dbReference type="PANTHER" id="PTHR23502:SF38">
    <property type="entry name" value="POLYAMINE TRANSPORTER 4"/>
    <property type="match status" value="1"/>
</dbReference>
<dbReference type="GO" id="GO:0000297">
    <property type="term" value="F:spermine transmembrane transporter activity"/>
    <property type="evidence" value="ECO:0007669"/>
    <property type="project" value="TreeGrafter"/>
</dbReference>
<keyword evidence="8" id="KW-1185">Reference proteome</keyword>
<feature type="transmembrane region" description="Helical" evidence="5">
    <location>
        <begin position="367"/>
        <end position="395"/>
    </location>
</feature>
<dbReference type="Pfam" id="PF22685">
    <property type="entry name" value="Gal80p_C-like"/>
    <property type="match status" value="1"/>
</dbReference>
<dbReference type="SUPFAM" id="SSF55347">
    <property type="entry name" value="Glyceraldehyde-3-phosphate dehydrogenase-like, C-terminal domain"/>
    <property type="match status" value="1"/>
</dbReference>
<dbReference type="InterPro" id="IPR036259">
    <property type="entry name" value="MFS_trans_sf"/>
</dbReference>
<dbReference type="SUPFAM" id="SSF51735">
    <property type="entry name" value="NAD(P)-binding Rossmann-fold domains"/>
    <property type="match status" value="1"/>
</dbReference>
<dbReference type="GO" id="GO:0015606">
    <property type="term" value="F:spermidine transmembrane transporter activity"/>
    <property type="evidence" value="ECO:0007669"/>
    <property type="project" value="TreeGrafter"/>
</dbReference>